<evidence type="ECO:0000313" key="9">
    <source>
        <dbReference type="Proteomes" id="UP000805841"/>
    </source>
</evidence>
<dbReference type="PANTHER" id="PTHR22926:SF3">
    <property type="entry name" value="UNDECAPRENYL-PHOSPHATE ALPHA-N-ACETYLGLUCOSAMINYL 1-PHOSPHATE TRANSFERASE"/>
    <property type="match status" value="1"/>
</dbReference>
<name>A0ABR7Z9X4_9PSED</name>
<evidence type="ECO:0000256" key="2">
    <source>
        <dbReference type="ARBA" id="ARBA00022475"/>
    </source>
</evidence>
<comment type="subcellular location">
    <subcellularLocation>
        <location evidence="1">Cell membrane</location>
        <topology evidence="1">Multi-pass membrane protein</topology>
    </subcellularLocation>
</comment>
<feature type="transmembrane region" description="Helical" evidence="7">
    <location>
        <begin position="45"/>
        <end position="64"/>
    </location>
</feature>
<evidence type="ECO:0000256" key="7">
    <source>
        <dbReference type="SAM" id="Phobius"/>
    </source>
</evidence>
<evidence type="ECO:0000256" key="5">
    <source>
        <dbReference type="ARBA" id="ARBA00022989"/>
    </source>
</evidence>
<dbReference type="RefSeq" id="WP_190427263.1">
    <property type="nucleotide sequence ID" value="NZ_JAAOCA010000067.1"/>
</dbReference>
<feature type="transmembrane region" description="Helical" evidence="7">
    <location>
        <begin position="182"/>
        <end position="199"/>
    </location>
</feature>
<dbReference type="EMBL" id="JAAOCA010000067">
    <property type="protein sequence ID" value="MBD1602360.1"/>
    <property type="molecule type" value="Genomic_DNA"/>
</dbReference>
<accession>A0ABR7Z9X4</accession>
<keyword evidence="5 7" id="KW-1133">Transmembrane helix</keyword>
<organism evidence="8 9">
    <name type="scientific">Pseudomonas typographi</name>
    <dbReference type="NCBI Taxonomy" id="2715964"/>
    <lineage>
        <taxon>Bacteria</taxon>
        <taxon>Pseudomonadati</taxon>
        <taxon>Pseudomonadota</taxon>
        <taxon>Gammaproteobacteria</taxon>
        <taxon>Pseudomonadales</taxon>
        <taxon>Pseudomonadaceae</taxon>
        <taxon>Pseudomonas</taxon>
    </lineage>
</organism>
<feature type="transmembrane region" description="Helical" evidence="7">
    <location>
        <begin position="6"/>
        <end position="24"/>
    </location>
</feature>
<keyword evidence="4 7" id="KW-0812">Transmembrane</keyword>
<feature type="transmembrane region" description="Helical" evidence="7">
    <location>
        <begin position="127"/>
        <end position="146"/>
    </location>
</feature>
<evidence type="ECO:0000256" key="3">
    <source>
        <dbReference type="ARBA" id="ARBA00022679"/>
    </source>
</evidence>
<keyword evidence="6 7" id="KW-0472">Membrane</keyword>
<feature type="transmembrane region" description="Helical" evidence="7">
    <location>
        <begin position="70"/>
        <end position="89"/>
    </location>
</feature>
<protein>
    <submittedName>
        <fullName evidence="8">Glycosyltransferase family 4 protein</fullName>
    </submittedName>
</protein>
<gene>
    <name evidence="8" type="ORF">HAQ05_27135</name>
</gene>
<evidence type="ECO:0000313" key="8">
    <source>
        <dbReference type="EMBL" id="MBD1602360.1"/>
    </source>
</evidence>
<comment type="caution">
    <text evidence="8">The sequence shown here is derived from an EMBL/GenBank/DDBJ whole genome shotgun (WGS) entry which is preliminary data.</text>
</comment>
<dbReference type="PANTHER" id="PTHR22926">
    <property type="entry name" value="PHOSPHO-N-ACETYLMURAMOYL-PENTAPEPTIDE-TRANSFERASE"/>
    <property type="match status" value="1"/>
</dbReference>
<sequence length="331" mass="35979">MNYSSSLLAFFISVVGVWLVKKYASATMMLDTPNERSSHSVPTPRGGGVAVVLAFVCGIAIATYGGKIELHNAIILSAASLLVALVGFFDDRRGVSISVRLGCHVIAAGILLASADIPRHITFMDHTIEIGMVGLPIAALFVIWSLNLYNFMDGIDGIAACQAITVGLSMVTIGIMGGDQNLVEVFTILGASCAGFLLWNYPPAKIFLGDVGSGFIGFVMAATVMIADKKYFLPFLIFMAIFILDASCTLLYRVWTGHAPVVAHREHIYQRAARNFGAHGPVVIYIFLFNIIVLFPLGTYAFVRPSYSGFILVGTYAWLLSFFVWGRRRWA</sequence>
<dbReference type="Pfam" id="PF00953">
    <property type="entry name" value="Glycos_transf_4"/>
    <property type="match status" value="1"/>
</dbReference>
<keyword evidence="9" id="KW-1185">Reference proteome</keyword>
<dbReference type="InterPro" id="IPR000715">
    <property type="entry name" value="Glycosyl_transferase_4"/>
</dbReference>
<feature type="transmembrane region" description="Helical" evidence="7">
    <location>
        <begin position="276"/>
        <end position="295"/>
    </location>
</feature>
<evidence type="ECO:0000256" key="1">
    <source>
        <dbReference type="ARBA" id="ARBA00004651"/>
    </source>
</evidence>
<proteinExistence type="predicted"/>
<keyword evidence="3" id="KW-0808">Transferase</keyword>
<feature type="transmembrane region" description="Helical" evidence="7">
    <location>
        <begin position="307"/>
        <end position="325"/>
    </location>
</feature>
<evidence type="ECO:0000256" key="4">
    <source>
        <dbReference type="ARBA" id="ARBA00022692"/>
    </source>
</evidence>
<keyword evidence="2" id="KW-1003">Cell membrane</keyword>
<dbReference type="Proteomes" id="UP000805841">
    <property type="component" value="Unassembled WGS sequence"/>
</dbReference>
<reference evidence="8 9" key="1">
    <citation type="journal article" date="2020" name="Insects">
        <title>Bacteria Belonging to Pseudomonas typographi sp. nov. from the Bark Beetle Ips typographus Have Genomic Potential to Aid in the Host Ecology.</title>
        <authorList>
            <person name="Peral-Aranega E."/>
            <person name="Saati-Santamaria Z."/>
            <person name="Kolarik M."/>
            <person name="Rivas R."/>
            <person name="Garcia-Fraile P."/>
        </authorList>
    </citation>
    <scope>NUCLEOTIDE SEQUENCE [LARGE SCALE GENOMIC DNA]</scope>
    <source>
        <strain evidence="8 9">CA3A</strain>
    </source>
</reference>
<feature type="transmembrane region" description="Helical" evidence="7">
    <location>
        <begin position="232"/>
        <end position="255"/>
    </location>
</feature>
<evidence type="ECO:0000256" key="6">
    <source>
        <dbReference type="ARBA" id="ARBA00023136"/>
    </source>
</evidence>
<feature type="transmembrane region" description="Helical" evidence="7">
    <location>
        <begin position="206"/>
        <end position="226"/>
    </location>
</feature>
<feature type="transmembrane region" description="Helical" evidence="7">
    <location>
        <begin position="158"/>
        <end position="176"/>
    </location>
</feature>
<dbReference type="CDD" id="cd06854">
    <property type="entry name" value="GT_WbpL_WbcO_like"/>
    <property type="match status" value="1"/>
</dbReference>